<reference evidence="2" key="1">
    <citation type="submission" date="2018-06" db="EMBL/GenBank/DDBJ databases">
        <authorList>
            <person name="Zhirakovskaya E."/>
        </authorList>
    </citation>
    <scope>NUCLEOTIDE SEQUENCE</scope>
</reference>
<organism evidence="2">
    <name type="scientific">hydrothermal vent metagenome</name>
    <dbReference type="NCBI Taxonomy" id="652676"/>
    <lineage>
        <taxon>unclassified sequences</taxon>
        <taxon>metagenomes</taxon>
        <taxon>ecological metagenomes</taxon>
    </lineage>
</organism>
<dbReference type="AlphaFoldDB" id="A0A3B1D0K1"/>
<sequence length="160" mass="17748">MNSSHRLTPILDKVLSFSLILFVMFSMFSISITQIAFAVGTIAWLTKASLNNSWKQARFPLWVPFLLFISASILAVVTAVDPGYSVKPLKKLLQILIFFWAVNSIKDEKERDFLVLLLAVAGCVAALHGIYQGLLTPASTKTRAVDETMSIYMTFAGILM</sequence>
<accession>A0A3B1D0K1</accession>
<feature type="transmembrane region" description="Helical" evidence="1">
    <location>
        <begin position="113"/>
        <end position="131"/>
    </location>
</feature>
<proteinExistence type="predicted"/>
<keyword evidence="1" id="KW-0472">Membrane</keyword>
<feature type="non-terminal residue" evidence="2">
    <location>
        <position position="160"/>
    </location>
</feature>
<keyword evidence="1" id="KW-0812">Transmembrane</keyword>
<evidence type="ECO:0000313" key="2">
    <source>
        <dbReference type="EMBL" id="VAX32361.1"/>
    </source>
</evidence>
<keyword evidence="1" id="KW-1133">Transmembrane helix</keyword>
<protein>
    <submittedName>
        <fullName evidence="2">Uncharacterized protein</fullName>
    </submittedName>
</protein>
<gene>
    <name evidence="2" type="ORF">MNBD_NITROSPINAE05-75</name>
</gene>
<evidence type="ECO:0000256" key="1">
    <source>
        <dbReference type="SAM" id="Phobius"/>
    </source>
</evidence>
<feature type="transmembrane region" description="Helical" evidence="1">
    <location>
        <begin position="57"/>
        <end position="77"/>
    </location>
</feature>
<feature type="transmembrane region" description="Helical" evidence="1">
    <location>
        <begin position="20"/>
        <end position="45"/>
    </location>
</feature>
<dbReference type="EMBL" id="UOGG01000197">
    <property type="protein sequence ID" value="VAX32361.1"/>
    <property type="molecule type" value="Genomic_DNA"/>
</dbReference>
<name>A0A3B1D0K1_9ZZZZ</name>